<sequence length="297" mass="33847">MPRPNEKLPFPFPFQSKYIQINNHAMHYIDEGKGSLVLCIHGNPTWSFYFRNVINSLSPNFRVLAPDHMGMGLSAKPQADPYPHTLMQRVMDMEAFLDAVAPKEPFHLIVHDWGGMIGTLLALRQPERILSVVITNTAGFLKPAHKKLPLRIRLARDILPVAAPAILGLNLFSRGALFFCAKKRLSPAIRKGYLFPYGSPAKRKAQLAFVRDIPLGPDDPAYDAVNWAENNLHRLKDIPKCILWGEKDFVFDTDYRDLWKKHFPDTPCHSFPEAGHYLFEDETKACMEIIQRFLKSG</sequence>
<dbReference type="Gene3D" id="3.40.50.1820">
    <property type="entry name" value="alpha/beta hydrolase"/>
    <property type="match status" value="1"/>
</dbReference>
<dbReference type="OrthoDB" id="9804723at2"/>
<dbReference type="InterPro" id="IPR000073">
    <property type="entry name" value="AB_hydrolase_1"/>
</dbReference>
<evidence type="ECO:0000259" key="1">
    <source>
        <dbReference type="Pfam" id="PF00561"/>
    </source>
</evidence>
<comment type="caution">
    <text evidence="2">The sequence shown here is derived from an EMBL/GenBank/DDBJ whole genome shotgun (WGS) entry which is preliminary data.</text>
</comment>
<name>A0A562S752_9BACT</name>
<dbReference type="InterPro" id="IPR029058">
    <property type="entry name" value="AB_hydrolase_fold"/>
</dbReference>
<dbReference type="InterPro" id="IPR000639">
    <property type="entry name" value="Epox_hydrolase-like"/>
</dbReference>
<dbReference type="InterPro" id="IPR050266">
    <property type="entry name" value="AB_hydrolase_sf"/>
</dbReference>
<reference evidence="2 3" key="1">
    <citation type="submission" date="2019-07" db="EMBL/GenBank/DDBJ databases">
        <title>Genome sequencing of 100 strains of the haloalkaliphilic chemolithoautotrophic sulfur-oxidizing bacterium Thioalkalivibrio.</title>
        <authorList>
            <person name="Muyzer G."/>
        </authorList>
    </citation>
    <scope>NUCLEOTIDE SEQUENCE [LARGE SCALE GENOMIC DNA]</scope>
    <source>
        <strain evidence="2 3">ASO4-4</strain>
    </source>
</reference>
<protein>
    <submittedName>
        <fullName evidence="2">Haloalkane dehalogenase</fullName>
    </submittedName>
</protein>
<keyword evidence="3" id="KW-1185">Reference proteome</keyword>
<accession>A0A562S752</accession>
<dbReference type="EMBL" id="VLLC01000001">
    <property type="protein sequence ID" value="TWI77231.1"/>
    <property type="molecule type" value="Genomic_DNA"/>
</dbReference>
<dbReference type="AlphaFoldDB" id="A0A562S752"/>
<dbReference type="GO" id="GO:0003824">
    <property type="term" value="F:catalytic activity"/>
    <property type="evidence" value="ECO:0007669"/>
    <property type="project" value="InterPro"/>
</dbReference>
<proteinExistence type="predicted"/>
<dbReference type="PRINTS" id="PR00412">
    <property type="entry name" value="EPOXHYDRLASE"/>
</dbReference>
<feature type="domain" description="AB hydrolase-1" evidence="1">
    <location>
        <begin position="36"/>
        <end position="282"/>
    </location>
</feature>
<organism evidence="2 3">
    <name type="scientific">Desulfobotulus alkaliphilus</name>
    <dbReference type="NCBI Taxonomy" id="622671"/>
    <lineage>
        <taxon>Bacteria</taxon>
        <taxon>Pseudomonadati</taxon>
        <taxon>Thermodesulfobacteriota</taxon>
        <taxon>Desulfobacteria</taxon>
        <taxon>Desulfobacterales</taxon>
        <taxon>Desulfobacteraceae</taxon>
        <taxon>Desulfobotulus</taxon>
    </lineage>
</organism>
<dbReference type="PANTHER" id="PTHR43798">
    <property type="entry name" value="MONOACYLGLYCEROL LIPASE"/>
    <property type="match status" value="1"/>
</dbReference>
<dbReference type="Pfam" id="PF00561">
    <property type="entry name" value="Abhydrolase_1"/>
    <property type="match status" value="1"/>
</dbReference>
<gene>
    <name evidence="2" type="ORF">LZ24_00031</name>
</gene>
<dbReference type="RefSeq" id="WP_144681085.1">
    <property type="nucleotide sequence ID" value="NZ_VLLC01000001.1"/>
</dbReference>
<evidence type="ECO:0000313" key="3">
    <source>
        <dbReference type="Proteomes" id="UP000318307"/>
    </source>
</evidence>
<dbReference type="GO" id="GO:0016020">
    <property type="term" value="C:membrane"/>
    <property type="evidence" value="ECO:0007669"/>
    <property type="project" value="TreeGrafter"/>
</dbReference>
<dbReference type="Proteomes" id="UP000318307">
    <property type="component" value="Unassembled WGS sequence"/>
</dbReference>
<dbReference type="SUPFAM" id="SSF53474">
    <property type="entry name" value="alpha/beta-Hydrolases"/>
    <property type="match status" value="1"/>
</dbReference>
<dbReference type="PRINTS" id="PR00111">
    <property type="entry name" value="ABHYDROLASE"/>
</dbReference>
<dbReference type="PANTHER" id="PTHR43798:SF24">
    <property type="entry name" value="CIS-3-ALKYL-4-ALKYLOXETAN-2-ONE DECARBOXYLASE"/>
    <property type="match status" value="1"/>
</dbReference>
<evidence type="ECO:0000313" key="2">
    <source>
        <dbReference type="EMBL" id="TWI77231.1"/>
    </source>
</evidence>